<dbReference type="InterPro" id="IPR002885">
    <property type="entry name" value="PPR_rpt"/>
</dbReference>
<proteinExistence type="predicted"/>
<dbReference type="GO" id="GO:0000049">
    <property type="term" value="F:tRNA binding"/>
    <property type="evidence" value="ECO:0007669"/>
    <property type="project" value="TreeGrafter"/>
</dbReference>
<dbReference type="PANTHER" id="PTHR24014">
    <property type="entry name" value="2-OXOGLUTARATE AND IRON-DEPENDENT OXYGENASE DOMAIN-CONTAINING PROTEIN 2"/>
    <property type="match status" value="1"/>
</dbReference>
<accession>A0AAE1L7T9</accession>
<comment type="caution">
    <text evidence="5">The sequence shown here is derived from an EMBL/GenBank/DDBJ whole genome shotgun (WGS) entry which is preliminary data.</text>
</comment>
<evidence type="ECO:0000256" key="1">
    <source>
        <dbReference type="ARBA" id="ARBA00022737"/>
    </source>
</evidence>
<dbReference type="InterPro" id="IPR057027">
    <property type="entry name" value="TPR_mt"/>
</dbReference>
<feature type="compositionally biased region" description="Basic and acidic residues" evidence="3">
    <location>
        <begin position="691"/>
        <end position="707"/>
    </location>
</feature>
<feature type="domain" description="Pentatricopeptide repeat-containing protein-mitochondrial" evidence="4">
    <location>
        <begin position="232"/>
        <end position="328"/>
    </location>
</feature>
<evidence type="ECO:0000313" key="6">
    <source>
        <dbReference type="Proteomes" id="UP001219518"/>
    </source>
</evidence>
<keyword evidence="1" id="KW-0677">Repeat</keyword>
<dbReference type="PROSITE" id="PS51375">
    <property type="entry name" value="PPR"/>
    <property type="match status" value="2"/>
</dbReference>
<dbReference type="GO" id="GO:0005759">
    <property type="term" value="C:mitochondrial matrix"/>
    <property type="evidence" value="ECO:0007669"/>
    <property type="project" value="TreeGrafter"/>
</dbReference>
<dbReference type="Pfam" id="PF13041">
    <property type="entry name" value="PPR_2"/>
    <property type="match status" value="1"/>
</dbReference>
<dbReference type="EMBL" id="JAHWGI010000132">
    <property type="protein sequence ID" value="KAK3909876.1"/>
    <property type="molecule type" value="Genomic_DNA"/>
</dbReference>
<gene>
    <name evidence="5" type="ORF">KUF71_019885</name>
</gene>
<feature type="repeat" description="PPR" evidence="2">
    <location>
        <begin position="243"/>
        <end position="277"/>
    </location>
</feature>
<sequence>MSHYLRCGLQSRLPKFLFEAGSIELQRSFLPLSRLLATSRVSPQNAKSENTSAPSKQNDEILSDYTLFHDEIKIALPKSAVVAEEYSNLPLDDPDNFGTLSKSNDGVLSLQEGSEDDEKEDMFTSELPNYYPQKTYADQIKKLLRQRRFADALDVLQVTMLKEHRVKPEYYIYSILIAYCGTTGYSKMAFQLYNDMKKRGLPVKSSVYTSLFNSYANSPYPSDGLKRTRHLFSLMNEKGIHINQITCHAIIKAFARCGSVEESFKLVDYMMDKKMRITKETMSFLFQACVSDKTAGFRHALLVYKKMMQYRMTPDVFQFNLLLRCVRDCGLGDFDSTIDALRRIGVENIDELDKAKSYDPPSEGYPWEEDAEICAMTVAGTKTSSELLNDSADSSVNSSPRELLPDLFASKPTLGCVVSLMQIEKPEDRLFLLGGAGGFLREMSSHEAKPDIKTFSLLLECIPQTLVAEETLLKSVTKEGLKVDVLFFNTLIKRRVYRAQYSEAKDVLSLIASHGLQPDLMTYTNLAMTCRKTLDAYELLKAMDASGLRPNIEFITAMLGCAVVTYNIRYVNLILDVIDYEEIPVNTPFLKKADSFYQKCLRVLEARPEKFTPAALDSIKNFCKKYPEWKASVPLEEKENPWQYLRDRHQESETDKEFLGEHVENHSPVRAFTRLGPNTAPKVRLAKKKKLKEENPEAYRKPPRRETLEALEGIPHVTYQALQPK</sequence>
<dbReference type="NCBIfam" id="TIGR00756">
    <property type="entry name" value="PPR"/>
    <property type="match status" value="2"/>
</dbReference>
<dbReference type="AlphaFoldDB" id="A0AAE1L7T9"/>
<dbReference type="Gene3D" id="1.25.40.10">
    <property type="entry name" value="Tetratricopeptide repeat domain"/>
    <property type="match status" value="3"/>
</dbReference>
<evidence type="ECO:0000313" key="5">
    <source>
        <dbReference type="EMBL" id="KAK3909876.1"/>
    </source>
</evidence>
<name>A0AAE1L7T9_9NEOP</name>
<evidence type="ECO:0000256" key="2">
    <source>
        <dbReference type="PROSITE-ProRule" id="PRU00708"/>
    </source>
</evidence>
<feature type="repeat" description="PPR" evidence="2">
    <location>
        <begin position="169"/>
        <end position="203"/>
    </location>
</feature>
<dbReference type="PANTHER" id="PTHR24014:SF6">
    <property type="entry name" value="PENTATRICOPEPTIDE REPEAT-CONTAINING PROTEIN 1, MITOCHONDRIAL"/>
    <property type="match status" value="1"/>
</dbReference>
<dbReference type="InterPro" id="IPR011990">
    <property type="entry name" value="TPR-like_helical_dom_sf"/>
</dbReference>
<dbReference type="GO" id="GO:0042780">
    <property type="term" value="P:tRNA 3'-end processing"/>
    <property type="evidence" value="ECO:0007669"/>
    <property type="project" value="TreeGrafter"/>
</dbReference>
<organism evidence="5 6">
    <name type="scientific">Frankliniella fusca</name>
    <dbReference type="NCBI Taxonomy" id="407009"/>
    <lineage>
        <taxon>Eukaryota</taxon>
        <taxon>Metazoa</taxon>
        <taxon>Ecdysozoa</taxon>
        <taxon>Arthropoda</taxon>
        <taxon>Hexapoda</taxon>
        <taxon>Insecta</taxon>
        <taxon>Pterygota</taxon>
        <taxon>Neoptera</taxon>
        <taxon>Paraneoptera</taxon>
        <taxon>Thysanoptera</taxon>
        <taxon>Terebrantia</taxon>
        <taxon>Thripoidea</taxon>
        <taxon>Thripidae</taxon>
        <taxon>Frankliniella</taxon>
    </lineage>
</organism>
<evidence type="ECO:0000259" key="4">
    <source>
        <dbReference type="Pfam" id="PF23276"/>
    </source>
</evidence>
<feature type="region of interest" description="Disordered" evidence="3">
    <location>
        <begin position="683"/>
        <end position="707"/>
    </location>
</feature>
<reference evidence="5" key="1">
    <citation type="submission" date="2021-07" db="EMBL/GenBank/DDBJ databases">
        <authorList>
            <person name="Catto M.A."/>
            <person name="Jacobson A."/>
            <person name="Kennedy G."/>
            <person name="Labadie P."/>
            <person name="Hunt B.G."/>
            <person name="Srinivasan R."/>
        </authorList>
    </citation>
    <scope>NUCLEOTIDE SEQUENCE</scope>
    <source>
        <strain evidence="5">PL_HMW_Pooled</strain>
        <tissue evidence="5">Head</tissue>
    </source>
</reference>
<dbReference type="Pfam" id="PF13812">
    <property type="entry name" value="PPR_3"/>
    <property type="match status" value="1"/>
</dbReference>
<keyword evidence="6" id="KW-1185">Reference proteome</keyword>
<protein>
    <submittedName>
        <fullName evidence="5">Pentatricopeptide repeat-containing protein 1, mitochondrial</fullName>
    </submittedName>
</protein>
<dbReference type="Pfam" id="PF23276">
    <property type="entry name" value="TPR_24"/>
    <property type="match status" value="1"/>
</dbReference>
<dbReference type="Proteomes" id="UP001219518">
    <property type="component" value="Unassembled WGS sequence"/>
</dbReference>
<reference evidence="5" key="2">
    <citation type="journal article" date="2023" name="BMC Genomics">
        <title>Pest status, molecular evolution, and epigenetic factors derived from the genome assembly of Frankliniella fusca, a thysanopteran phytovirus vector.</title>
        <authorList>
            <person name="Catto M.A."/>
            <person name="Labadie P.E."/>
            <person name="Jacobson A.L."/>
            <person name="Kennedy G.G."/>
            <person name="Srinivasan R."/>
            <person name="Hunt B.G."/>
        </authorList>
    </citation>
    <scope>NUCLEOTIDE SEQUENCE</scope>
    <source>
        <strain evidence="5">PL_HMW_Pooled</strain>
    </source>
</reference>
<evidence type="ECO:0000256" key="3">
    <source>
        <dbReference type="SAM" id="MobiDB-lite"/>
    </source>
</evidence>